<keyword evidence="4 18" id="KW-0812">Transmembrane</keyword>
<keyword evidence="23" id="KW-1185">Reference proteome</keyword>
<dbReference type="InterPro" id="IPR000719">
    <property type="entry name" value="Prot_kinase_dom"/>
</dbReference>
<dbReference type="FunFam" id="1.10.510.10:FF:000129">
    <property type="entry name" value="cysteine-rich receptor-like protein kinase 10"/>
    <property type="match status" value="1"/>
</dbReference>
<dbReference type="CDD" id="cd23509">
    <property type="entry name" value="Gnk2-like"/>
    <property type="match status" value="2"/>
</dbReference>
<evidence type="ECO:0000259" key="20">
    <source>
        <dbReference type="PROSITE" id="PS50011"/>
    </source>
</evidence>
<evidence type="ECO:0000256" key="8">
    <source>
        <dbReference type="ARBA" id="ARBA00022777"/>
    </source>
</evidence>
<feature type="binding site" evidence="16">
    <location>
        <position position="375"/>
    </location>
    <ligand>
        <name>ATP</name>
        <dbReference type="ChEBI" id="CHEBI:30616"/>
    </ligand>
</feature>
<keyword evidence="12" id="KW-0675">Receptor</keyword>
<evidence type="ECO:0000256" key="4">
    <source>
        <dbReference type="ARBA" id="ARBA00022692"/>
    </source>
</evidence>
<dbReference type="InterPro" id="IPR002902">
    <property type="entry name" value="GNK2"/>
</dbReference>
<dbReference type="FunFam" id="3.30.200.20:FF:000142">
    <property type="entry name" value="Cysteine-rich receptor-like protein kinase 10"/>
    <property type="match status" value="1"/>
</dbReference>
<dbReference type="Pfam" id="PF00069">
    <property type="entry name" value="Pkinase"/>
    <property type="match status" value="1"/>
</dbReference>
<gene>
    <name evidence="22" type="ORF">RND81_06G126200</name>
</gene>
<evidence type="ECO:0000256" key="13">
    <source>
        <dbReference type="ARBA" id="ARBA00023180"/>
    </source>
</evidence>
<feature type="transmembrane region" description="Helical" evidence="18">
    <location>
        <begin position="289"/>
        <end position="311"/>
    </location>
</feature>
<keyword evidence="13" id="KW-0325">Glycoprotein</keyword>
<evidence type="ECO:0000256" key="3">
    <source>
        <dbReference type="ARBA" id="ARBA00022679"/>
    </source>
</evidence>
<evidence type="ECO:0000256" key="18">
    <source>
        <dbReference type="SAM" id="Phobius"/>
    </source>
</evidence>
<dbReference type="PROSITE" id="PS00108">
    <property type="entry name" value="PROTEIN_KINASE_ST"/>
    <property type="match status" value="1"/>
</dbReference>
<dbReference type="SMART" id="SM00220">
    <property type="entry name" value="S_TKc"/>
    <property type="match status" value="1"/>
</dbReference>
<dbReference type="InterPro" id="IPR008271">
    <property type="entry name" value="Ser/Thr_kinase_AS"/>
</dbReference>
<evidence type="ECO:0000256" key="5">
    <source>
        <dbReference type="ARBA" id="ARBA00022729"/>
    </source>
</evidence>
<accession>A0AAW1KAP8</accession>
<feature type="domain" description="Gnk2-homologous" evidence="21">
    <location>
        <begin position="134"/>
        <end position="245"/>
    </location>
</feature>
<comment type="caution">
    <text evidence="22">The sequence shown here is derived from an EMBL/GenBank/DDBJ whole genome shotgun (WGS) entry which is preliminary data.</text>
</comment>
<dbReference type="SUPFAM" id="SSF56112">
    <property type="entry name" value="Protein kinase-like (PK-like)"/>
    <property type="match status" value="1"/>
</dbReference>
<evidence type="ECO:0000256" key="17">
    <source>
        <dbReference type="SAM" id="MobiDB-lite"/>
    </source>
</evidence>
<comment type="catalytic activity">
    <reaction evidence="15">
        <text>L-threonyl-[protein] + ATP = O-phospho-L-threonyl-[protein] + ADP + H(+)</text>
        <dbReference type="Rhea" id="RHEA:46608"/>
        <dbReference type="Rhea" id="RHEA-COMP:11060"/>
        <dbReference type="Rhea" id="RHEA-COMP:11605"/>
        <dbReference type="ChEBI" id="CHEBI:15378"/>
        <dbReference type="ChEBI" id="CHEBI:30013"/>
        <dbReference type="ChEBI" id="CHEBI:30616"/>
        <dbReference type="ChEBI" id="CHEBI:61977"/>
        <dbReference type="ChEBI" id="CHEBI:456216"/>
    </reaction>
</comment>
<feature type="region of interest" description="Disordered" evidence="17">
    <location>
        <begin position="646"/>
        <end position="672"/>
    </location>
</feature>
<keyword evidence="8" id="KW-0418">Kinase</keyword>
<dbReference type="PANTHER" id="PTHR27002">
    <property type="entry name" value="RECEPTOR-LIKE SERINE/THREONINE-PROTEIN KINASE SD1-8"/>
    <property type="match status" value="1"/>
</dbReference>
<dbReference type="GO" id="GO:0005524">
    <property type="term" value="F:ATP binding"/>
    <property type="evidence" value="ECO:0007669"/>
    <property type="project" value="UniProtKB-UniRule"/>
</dbReference>
<dbReference type="Gene3D" id="3.30.200.20">
    <property type="entry name" value="Phosphorylase Kinase, domain 1"/>
    <property type="match status" value="1"/>
</dbReference>
<dbReference type="GO" id="GO:0006950">
    <property type="term" value="P:response to stress"/>
    <property type="evidence" value="ECO:0007669"/>
    <property type="project" value="UniProtKB-ARBA"/>
</dbReference>
<evidence type="ECO:0000313" key="23">
    <source>
        <dbReference type="Proteomes" id="UP001443914"/>
    </source>
</evidence>
<keyword evidence="7 16" id="KW-0547">Nucleotide-binding</keyword>
<feature type="domain" description="Gnk2-homologous" evidence="21">
    <location>
        <begin position="25"/>
        <end position="128"/>
    </location>
</feature>
<organism evidence="22 23">
    <name type="scientific">Saponaria officinalis</name>
    <name type="common">Common soapwort</name>
    <name type="synonym">Lychnis saponaria</name>
    <dbReference type="NCBI Taxonomy" id="3572"/>
    <lineage>
        <taxon>Eukaryota</taxon>
        <taxon>Viridiplantae</taxon>
        <taxon>Streptophyta</taxon>
        <taxon>Embryophyta</taxon>
        <taxon>Tracheophyta</taxon>
        <taxon>Spermatophyta</taxon>
        <taxon>Magnoliopsida</taxon>
        <taxon>eudicotyledons</taxon>
        <taxon>Gunneridae</taxon>
        <taxon>Pentapetalae</taxon>
        <taxon>Caryophyllales</taxon>
        <taxon>Caryophyllaceae</taxon>
        <taxon>Caryophylleae</taxon>
        <taxon>Saponaria</taxon>
    </lineage>
</organism>
<evidence type="ECO:0000256" key="1">
    <source>
        <dbReference type="ARBA" id="ARBA00004167"/>
    </source>
</evidence>
<dbReference type="GO" id="GO:0004674">
    <property type="term" value="F:protein serine/threonine kinase activity"/>
    <property type="evidence" value="ECO:0007669"/>
    <property type="project" value="UniProtKB-KW"/>
</dbReference>
<keyword evidence="11 18" id="KW-0472">Membrane</keyword>
<dbReference type="AlphaFoldDB" id="A0AAW1KAP8"/>
<dbReference type="Pfam" id="PF01657">
    <property type="entry name" value="Stress-antifung"/>
    <property type="match status" value="2"/>
</dbReference>
<keyword evidence="5 19" id="KW-0732">Signal</keyword>
<keyword evidence="10 18" id="KW-1133">Transmembrane helix</keyword>
<name>A0AAW1KAP8_SAPOF</name>
<evidence type="ECO:0000256" key="6">
    <source>
        <dbReference type="ARBA" id="ARBA00022737"/>
    </source>
</evidence>
<feature type="domain" description="Protein kinase" evidence="20">
    <location>
        <begin position="347"/>
        <end position="620"/>
    </location>
</feature>
<evidence type="ECO:0000256" key="11">
    <source>
        <dbReference type="ARBA" id="ARBA00023136"/>
    </source>
</evidence>
<evidence type="ECO:0000256" key="19">
    <source>
        <dbReference type="SAM" id="SignalP"/>
    </source>
</evidence>
<evidence type="ECO:0000256" key="10">
    <source>
        <dbReference type="ARBA" id="ARBA00022989"/>
    </source>
</evidence>
<evidence type="ECO:0000256" key="15">
    <source>
        <dbReference type="ARBA" id="ARBA00047951"/>
    </source>
</evidence>
<comment type="catalytic activity">
    <reaction evidence="14">
        <text>L-seryl-[protein] + ATP = O-phospho-L-seryl-[protein] + ADP + H(+)</text>
        <dbReference type="Rhea" id="RHEA:17989"/>
        <dbReference type="Rhea" id="RHEA-COMP:9863"/>
        <dbReference type="Rhea" id="RHEA-COMP:11604"/>
        <dbReference type="ChEBI" id="CHEBI:15378"/>
        <dbReference type="ChEBI" id="CHEBI:29999"/>
        <dbReference type="ChEBI" id="CHEBI:30616"/>
        <dbReference type="ChEBI" id="CHEBI:83421"/>
        <dbReference type="ChEBI" id="CHEBI:456216"/>
    </reaction>
</comment>
<comment type="subcellular location">
    <subcellularLocation>
        <location evidence="1">Membrane</location>
        <topology evidence="1">Single-pass membrane protein</topology>
    </subcellularLocation>
</comment>
<dbReference type="EMBL" id="JBDFQZ010000006">
    <property type="protein sequence ID" value="KAK9714866.1"/>
    <property type="molecule type" value="Genomic_DNA"/>
</dbReference>
<keyword evidence="2" id="KW-0723">Serine/threonine-protein kinase</keyword>
<dbReference type="PROSITE" id="PS50011">
    <property type="entry name" value="PROTEIN_KINASE_DOM"/>
    <property type="match status" value="1"/>
</dbReference>
<evidence type="ECO:0000259" key="21">
    <source>
        <dbReference type="PROSITE" id="PS51473"/>
    </source>
</evidence>
<evidence type="ECO:0000256" key="16">
    <source>
        <dbReference type="PROSITE-ProRule" id="PRU10141"/>
    </source>
</evidence>
<dbReference type="Gene3D" id="1.10.510.10">
    <property type="entry name" value="Transferase(Phosphotransferase) domain 1"/>
    <property type="match status" value="1"/>
</dbReference>
<protein>
    <submittedName>
        <fullName evidence="22">Uncharacterized protein</fullName>
    </submittedName>
</protein>
<evidence type="ECO:0000256" key="2">
    <source>
        <dbReference type="ARBA" id="ARBA00022527"/>
    </source>
</evidence>
<keyword evidence="3" id="KW-0808">Transferase</keyword>
<dbReference type="InterPro" id="IPR038408">
    <property type="entry name" value="GNK2_sf"/>
</dbReference>
<dbReference type="InterPro" id="IPR017441">
    <property type="entry name" value="Protein_kinase_ATP_BS"/>
</dbReference>
<dbReference type="Proteomes" id="UP001443914">
    <property type="component" value="Unassembled WGS sequence"/>
</dbReference>
<keyword evidence="9 16" id="KW-0067">ATP-binding</keyword>
<sequence>MVFSNYVVVLIFLQFVTKMLSQQNFTDYQCDDSFGTYTQKSTYKSNLIKVLHMISVDTRIDYGFYNFSVGDDPNKVNAIALCRGDVTKAECTTCRYDAISKLLKMCPKEMEAVGWYPSCTLWYSTRSIFGLYDANIHFELYGKVDERPVPNNIDKVLVKLLGSVNAKASSGDAELKFATEEASITTNGPIYKVYALSQCNPDLSRKTCLSCLDDLTNMHFECCGNQSSATFAGPSCSVRFEPFRFYNLLDTTSMLPEISTTPSPAPAMSPGVFAPWYAPRKKRSKAKTIIIVAIVSTIASLALAITCFFLLGKRKTKRISEENKVDISSIESLQYDFATVKAATDNFSEANKLGQGGFGSVYKGKIPNGQEIAVKRLASNNSGQGEAEFKNEIALLAKLQHRNLVRLLGFCLEKKERILIYEFVPNASLDHFLFEPSENEILKWSKRRQIIGGIAQGLVYLHEHSRLKIIHRDLKPANILLDSEMNPKIADFGLAKLYPTNDTHENASRIAGTFGYMAPEYTRYKQLSVKSDVYSFGILLLEIICGRRNSGYFEEEFAAGLVSLVWKNWRGGTISSVLDPKVTVDTSLETEVKRYLHIGLLCVQKNPTERPNMSSVIIWLSTNSSLPVPSFPGYISATYQPPQQASGSYQSTLNSTVSSTPNGSSTSMIHSL</sequence>
<dbReference type="PANTHER" id="PTHR27002:SF181">
    <property type="entry name" value="RECEPTOR-LIKE SERINE_THREONINE-PROTEIN KINASE"/>
    <property type="match status" value="1"/>
</dbReference>
<evidence type="ECO:0000313" key="22">
    <source>
        <dbReference type="EMBL" id="KAK9714866.1"/>
    </source>
</evidence>
<proteinExistence type="predicted"/>
<evidence type="ECO:0000256" key="9">
    <source>
        <dbReference type="ARBA" id="ARBA00022840"/>
    </source>
</evidence>
<evidence type="ECO:0000256" key="14">
    <source>
        <dbReference type="ARBA" id="ARBA00047558"/>
    </source>
</evidence>
<dbReference type="PROSITE" id="PS00107">
    <property type="entry name" value="PROTEIN_KINASE_ATP"/>
    <property type="match status" value="1"/>
</dbReference>
<keyword evidence="6" id="KW-0677">Repeat</keyword>
<reference evidence="22" key="1">
    <citation type="submission" date="2024-03" db="EMBL/GenBank/DDBJ databases">
        <title>WGS assembly of Saponaria officinalis var. Norfolk2.</title>
        <authorList>
            <person name="Jenkins J."/>
            <person name="Shu S."/>
            <person name="Grimwood J."/>
            <person name="Barry K."/>
            <person name="Goodstein D."/>
            <person name="Schmutz J."/>
            <person name="Leebens-Mack J."/>
            <person name="Osbourn A."/>
        </authorList>
    </citation>
    <scope>NUCLEOTIDE SEQUENCE [LARGE SCALE GENOMIC DNA]</scope>
    <source>
        <strain evidence="22">JIC</strain>
    </source>
</reference>
<evidence type="ECO:0000256" key="7">
    <source>
        <dbReference type="ARBA" id="ARBA00022741"/>
    </source>
</evidence>
<dbReference type="GO" id="GO:0005886">
    <property type="term" value="C:plasma membrane"/>
    <property type="evidence" value="ECO:0007669"/>
    <property type="project" value="TreeGrafter"/>
</dbReference>
<feature type="chain" id="PRO_5043799868" evidence="19">
    <location>
        <begin position="22"/>
        <end position="672"/>
    </location>
</feature>
<dbReference type="InterPro" id="IPR011009">
    <property type="entry name" value="Kinase-like_dom_sf"/>
</dbReference>
<dbReference type="Gene3D" id="3.30.430.20">
    <property type="entry name" value="Gnk2 domain, C-X8-C-X2-C motif"/>
    <property type="match status" value="2"/>
</dbReference>
<feature type="signal peptide" evidence="19">
    <location>
        <begin position="1"/>
        <end position="21"/>
    </location>
</feature>
<evidence type="ECO:0000256" key="12">
    <source>
        <dbReference type="ARBA" id="ARBA00023170"/>
    </source>
</evidence>
<dbReference type="CDD" id="cd14066">
    <property type="entry name" value="STKc_IRAK"/>
    <property type="match status" value="1"/>
</dbReference>
<dbReference type="PROSITE" id="PS51473">
    <property type="entry name" value="GNK2"/>
    <property type="match status" value="2"/>
</dbReference>